<dbReference type="InterPro" id="IPR007893">
    <property type="entry name" value="Spore_coat_U/FanG"/>
</dbReference>
<dbReference type="OrthoDB" id="8811033at2"/>
<evidence type="ECO:0000256" key="1">
    <source>
        <dbReference type="SAM" id="MobiDB-lite"/>
    </source>
</evidence>
<keyword evidence="3" id="KW-0946">Virion</keyword>
<dbReference type="AlphaFoldDB" id="A0A1G6SA84"/>
<proteinExistence type="predicted"/>
<dbReference type="PANTHER" id="PTHR37089:SF4">
    <property type="entry name" value="EXPORTED PROTEIN"/>
    <property type="match status" value="1"/>
</dbReference>
<feature type="domain" description="Spore coat protein U/FanG" evidence="2">
    <location>
        <begin position="51"/>
        <end position="209"/>
    </location>
</feature>
<keyword evidence="4" id="KW-1185">Reference proteome</keyword>
<dbReference type="Pfam" id="PF05229">
    <property type="entry name" value="SCPU"/>
    <property type="match status" value="1"/>
</dbReference>
<gene>
    <name evidence="3" type="ORF">SAMN05192589_104370</name>
</gene>
<organism evidence="3 4">
    <name type="scientific">Paracidovorax valerianellae</name>
    <dbReference type="NCBI Taxonomy" id="187868"/>
    <lineage>
        <taxon>Bacteria</taxon>
        <taxon>Pseudomonadati</taxon>
        <taxon>Pseudomonadota</taxon>
        <taxon>Betaproteobacteria</taxon>
        <taxon>Burkholderiales</taxon>
        <taxon>Comamonadaceae</taxon>
        <taxon>Paracidovorax</taxon>
    </lineage>
</organism>
<evidence type="ECO:0000313" key="4">
    <source>
        <dbReference type="Proteomes" id="UP000198781"/>
    </source>
</evidence>
<name>A0A1G6SA84_9BURK</name>
<sequence>MQKRDVPAGATPSGKWSQTPPGQTLRGLPAAAAISLALVCGAGSAAADTLTGNLQATMRISTGCVISGSSGGQSGVSFGTLDFGTQPATFSGTVSAAPTGGAGGAGTTQILCSPEITVISVTVSGGLHAGQGAGVGVGTRAMNSAAAYIPYEVYQDASHTTPYPLNTPVANVAIPTAGAAFNLPIYGQVNKTGSQSLPFGAYTDTLGVTLTF</sequence>
<evidence type="ECO:0000259" key="2">
    <source>
        <dbReference type="Pfam" id="PF05229"/>
    </source>
</evidence>
<dbReference type="SMART" id="SM00972">
    <property type="entry name" value="SCPU"/>
    <property type="match status" value="1"/>
</dbReference>
<dbReference type="STRING" id="187868.SAMN05192589_104370"/>
<dbReference type="Proteomes" id="UP000198781">
    <property type="component" value="Unassembled WGS sequence"/>
</dbReference>
<feature type="region of interest" description="Disordered" evidence="1">
    <location>
        <begin position="1"/>
        <end position="24"/>
    </location>
</feature>
<accession>A0A1G6SA84</accession>
<protein>
    <submittedName>
        <fullName evidence="3">Spore coat protein U (SCPU) domain-containing protein</fullName>
    </submittedName>
</protein>
<dbReference type="PANTHER" id="PTHR37089">
    <property type="entry name" value="PROTEIN U-RELATED"/>
    <property type="match status" value="1"/>
</dbReference>
<reference evidence="3 4" key="1">
    <citation type="submission" date="2016-10" db="EMBL/GenBank/DDBJ databases">
        <authorList>
            <person name="de Groot N.N."/>
        </authorList>
    </citation>
    <scope>NUCLEOTIDE SEQUENCE [LARGE SCALE GENOMIC DNA]</scope>
    <source>
        <strain evidence="3 4">DSM 16619</strain>
    </source>
</reference>
<keyword evidence="3" id="KW-0167">Capsid protein</keyword>
<evidence type="ECO:0000313" key="3">
    <source>
        <dbReference type="EMBL" id="SDD13027.1"/>
    </source>
</evidence>
<dbReference type="EMBL" id="FMZC01000004">
    <property type="protein sequence ID" value="SDD13027.1"/>
    <property type="molecule type" value="Genomic_DNA"/>
</dbReference>
<dbReference type="RefSeq" id="WP_092742782.1">
    <property type="nucleotide sequence ID" value="NZ_FMZC01000004.1"/>
</dbReference>
<dbReference type="InterPro" id="IPR053167">
    <property type="entry name" value="Spore_coat_component"/>
</dbReference>